<comment type="caution">
    <text evidence="13">The sequence shown here is derived from an EMBL/GenBank/DDBJ whole genome shotgun (WGS) entry which is preliminary data.</text>
</comment>
<reference evidence="13 14" key="1">
    <citation type="submission" date="2018-05" db="EMBL/GenBank/DDBJ databases">
        <authorList>
            <person name="Goeker M."/>
            <person name="Huntemann M."/>
            <person name="Clum A."/>
            <person name="Pillay M."/>
            <person name="Palaniappan K."/>
            <person name="Varghese N."/>
            <person name="Mikhailova N."/>
            <person name="Stamatis D."/>
            <person name="Reddy T."/>
            <person name="Daum C."/>
            <person name="Shapiro N."/>
            <person name="Ivanova N."/>
            <person name="Kyrpides N."/>
            <person name="Woyke T."/>
        </authorList>
    </citation>
    <scope>NUCLEOTIDE SEQUENCE [LARGE SCALE GENOMIC DNA]</scope>
    <source>
        <strain evidence="13 14">DSM 26524</strain>
    </source>
</reference>
<organism evidence="13 14">
    <name type="scientific">Murimonas intestini</name>
    <dbReference type="NCBI Taxonomy" id="1337051"/>
    <lineage>
        <taxon>Bacteria</taxon>
        <taxon>Bacillati</taxon>
        <taxon>Bacillota</taxon>
        <taxon>Clostridia</taxon>
        <taxon>Lachnospirales</taxon>
        <taxon>Lachnospiraceae</taxon>
        <taxon>Murimonas</taxon>
    </lineage>
</organism>
<evidence type="ECO:0000256" key="9">
    <source>
        <dbReference type="ARBA" id="ARBA00024867"/>
    </source>
</evidence>
<protein>
    <recommendedName>
        <fullName evidence="2">Stage 0 sporulation protein A homolog</fullName>
    </recommendedName>
</protein>
<keyword evidence="4 10" id="KW-0597">Phosphoprotein</keyword>
<evidence type="ECO:0000259" key="11">
    <source>
        <dbReference type="PROSITE" id="PS01124"/>
    </source>
</evidence>
<keyword evidence="3" id="KW-0963">Cytoplasm</keyword>
<evidence type="ECO:0000256" key="6">
    <source>
        <dbReference type="ARBA" id="ARBA00023015"/>
    </source>
</evidence>
<dbReference type="PROSITE" id="PS50110">
    <property type="entry name" value="RESPONSE_REGULATORY"/>
    <property type="match status" value="1"/>
</dbReference>
<dbReference type="PROSITE" id="PS01124">
    <property type="entry name" value="HTH_ARAC_FAMILY_2"/>
    <property type="match status" value="1"/>
</dbReference>
<evidence type="ECO:0000256" key="8">
    <source>
        <dbReference type="ARBA" id="ARBA00023163"/>
    </source>
</evidence>
<comment type="function">
    <text evidence="9">May play the central regulatory role in sporulation. It may be an element of the effector pathway responsible for the activation of sporulation genes in response to nutritional stress. Spo0A may act in concert with spo0H (a sigma factor) to control the expression of some genes that are critical to the sporulation process.</text>
</comment>
<feature type="domain" description="HTH araC/xylS-type" evidence="11">
    <location>
        <begin position="413"/>
        <end position="512"/>
    </location>
</feature>
<dbReference type="InterPro" id="IPR011006">
    <property type="entry name" value="CheY-like_superfamily"/>
</dbReference>
<evidence type="ECO:0000313" key="14">
    <source>
        <dbReference type="Proteomes" id="UP000245412"/>
    </source>
</evidence>
<dbReference type="Gene3D" id="3.40.50.2300">
    <property type="match status" value="1"/>
</dbReference>
<dbReference type="GO" id="GO:0043565">
    <property type="term" value="F:sequence-specific DNA binding"/>
    <property type="evidence" value="ECO:0007669"/>
    <property type="project" value="InterPro"/>
</dbReference>
<feature type="domain" description="Response regulatory" evidence="12">
    <location>
        <begin position="3"/>
        <end position="120"/>
    </location>
</feature>
<keyword evidence="6" id="KW-0805">Transcription regulation</keyword>
<dbReference type="Pfam" id="PF12833">
    <property type="entry name" value="HTH_18"/>
    <property type="match status" value="1"/>
</dbReference>
<evidence type="ECO:0000259" key="12">
    <source>
        <dbReference type="PROSITE" id="PS50110"/>
    </source>
</evidence>
<dbReference type="InterPro" id="IPR051552">
    <property type="entry name" value="HptR"/>
</dbReference>
<dbReference type="Gene3D" id="1.10.10.60">
    <property type="entry name" value="Homeodomain-like"/>
    <property type="match status" value="2"/>
</dbReference>
<dbReference type="AlphaFoldDB" id="A0AB73T0Q1"/>
<dbReference type="EMBL" id="QGGY01000013">
    <property type="protein sequence ID" value="PWJ73310.1"/>
    <property type="molecule type" value="Genomic_DNA"/>
</dbReference>
<accession>A0AB73T0Q1</accession>
<dbReference type="GO" id="GO:0003700">
    <property type="term" value="F:DNA-binding transcription factor activity"/>
    <property type="evidence" value="ECO:0007669"/>
    <property type="project" value="InterPro"/>
</dbReference>
<dbReference type="Proteomes" id="UP000245412">
    <property type="component" value="Unassembled WGS sequence"/>
</dbReference>
<sequence length="515" mass="59137">MLKILIADDEYFIRERLKHLVDYQSLGYELAGEAANGEKAWQLIRELKPDLAILDIKMPLLSGLNIAQKIHEEQLGTKVIILTSYDYFSYAQESIHYGVFAYLLKPVDRLMLTDVLQDVSKNIMESRHLHTMADQYYTEKQANIFLNYLQGDTLPPEDKPLFDELTDKFPHDTPFALCLIKIENKDGEPYILKNLLSLIKDQHIFEDFYPFIYTDNICGLLIFEPSLTRLEARYYKVSGCIPETFSRPFVIISGEPCLDFTRLPEEFQALLSLIGHSVFLKKNRIYWLDECRDITASPQRFLCNFRAAFLISLRSGNPEKACEVFTEALYSMAEEAPSAYNLSIVLSEFFLSCSIYTNEIQEASGTDNAFYVHELMENYLSLEEIAAWCSSYLSSACHYPSSAEHASPNILVSKAVSIIEASFADPDLDLSFIADKTGYTSSYLSTTFKKITGFSIVQYITKYRMEKARALLCDGSLKLKDICDRIGYTDVFYFSKRFKSFYGYSPSDYMKMNRP</sequence>
<dbReference type="GO" id="GO:0000160">
    <property type="term" value="P:phosphorelay signal transduction system"/>
    <property type="evidence" value="ECO:0007669"/>
    <property type="project" value="UniProtKB-KW"/>
</dbReference>
<dbReference type="SUPFAM" id="SSF46689">
    <property type="entry name" value="Homeodomain-like"/>
    <property type="match status" value="2"/>
</dbReference>
<dbReference type="SMART" id="SM00342">
    <property type="entry name" value="HTH_ARAC"/>
    <property type="match status" value="1"/>
</dbReference>
<dbReference type="InterPro" id="IPR009057">
    <property type="entry name" value="Homeodomain-like_sf"/>
</dbReference>
<dbReference type="InterPro" id="IPR018062">
    <property type="entry name" value="HTH_AraC-typ_CS"/>
</dbReference>
<gene>
    <name evidence="13" type="ORF">C7383_11396</name>
</gene>
<dbReference type="PANTHER" id="PTHR42713">
    <property type="entry name" value="HISTIDINE KINASE-RELATED"/>
    <property type="match status" value="1"/>
</dbReference>
<dbReference type="InterPro" id="IPR018060">
    <property type="entry name" value="HTH_AraC"/>
</dbReference>
<evidence type="ECO:0000256" key="7">
    <source>
        <dbReference type="ARBA" id="ARBA00023125"/>
    </source>
</evidence>
<dbReference type="RefSeq" id="WP_257497811.1">
    <property type="nucleotide sequence ID" value="NZ_JANKBI010000022.1"/>
</dbReference>
<keyword evidence="8" id="KW-0804">Transcription</keyword>
<name>A0AB73T0Q1_9FIRM</name>
<dbReference type="SMART" id="SM00448">
    <property type="entry name" value="REC"/>
    <property type="match status" value="1"/>
</dbReference>
<keyword evidence="14" id="KW-1185">Reference proteome</keyword>
<feature type="modified residue" description="4-aspartylphosphate" evidence="10">
    <location>
        <position position="55"/>
    </location>
</feature>
<dbReference type="InterPro" id="IPR001789">
    <property type="entry name" value="Sig_transdc_resp-reg_receiver"/>
</dbReference>
<proteinExistence type="predicted"/>
<evidence type="ECO:0000256" key="4">
    <source>
        <dbReference type="ARBA" id="ARBA00022553"/>
    </source>
</evidence>
<dbReference type="PROSITE" id="PS00041">
    <property type="entry name" value="HTH_ARAC_FAMILY_1"/>
    <property type="match status" value="1"/>
</dbReference>
<evidence type="ECO:0000256" key="3">
    <source>
        <dbReference type="ARBA" id="ARBA00022490"/>
    </source>
</evidence>
<dbReference type="Pfam" id="PF00072">
    <property type="entry name" value="Response_reg"/>
    <property type="match status" value="1"/>
</dbReference>
<evidence type="ECO:0000256" key="5">
    <source>
        <dbReference type="ARBA" id="ARBA00023012"/>
    </source>
</evidence>
<dbReference type="GO" id="GO:0005737">
    <property type="term" value="C:cytoplasm"/>
    <property type="evidence" value="ECO:0007669"/>
    <property type="project" value="UniProtKB-SubCell"/>
</dbReference>
<comment type="subcellular location">
    <subcellularLocation>
        <location evidence="1">Cytoplasm</location>
    </subcellularLocation>
</comment>
<evidence type="ECO:0000313" key="13">
    <source>
        <dbReference type="EMBL" id="PWJ73310.1"/>
    </source>
</evidence>
<evidence type="ECO:0000256" key="10">
    <source>
        <dbReference type="PROSITE-ProRule" id="PRU00169"/>
    </source>
</evidence>
<evidence type="ECO:0000256" key="2">
    <source>
        <dbReference type="ARBA" id="ARBA00018672"/>
    </source>
</evidence>
<dbReference type="SUPFAM" id="SSF52172">
    <property type="entry name" value="CheY-like"/>
    <property type="match status" value="1"/>
</dbReference>
<evidence type="ECO:0000256" key="1">
    <source>
        <dbReference type="ARBA" id="ARBA00004496"/>
    </source>
</evidence>
<dbReference type="CDD" id="cd17536">
    <property type="entry name" value="REC_YesN-like"/>
    <property type="match status" value="1"/>
</dbReference>
<dbReference type="PANTHER" id="PTHR42713:SF3">
    <property type="entry name" value="TRANSCRIPTIONAL REGULATORY PROTEIN HPTR"/>
    <property type="match status" value="1"/>
</dbReference>
<keyword evidence="5" id="KW-0902">Two-component regulatory system</keyword>
<keyword evidence="7" id="KW-0238">DNA-binding</keyword>